<dbReference type="Gene3D" id="1.10.10.10">
    <property type="entry name" value="Winged helix-like DNA-binding domain superfamily/Winged helix DNA-binding domain"/>
    <property type="match status" value="1"/>
</dbReference>
<dbReference type="InterPro" id="IPR041657">
    <property type="entry name" value="HTH_17"/>
</dbReference>
<evidence type="ECO:0000259" key="1">
    <source>
        <dbReference type="Pfam" id="PF12728"/>
    </source>
</evidence>
<dbReference type="SUPFAM" id="SSF46955">
    <property type="entry name" value="Putative DNA-binding domain"/>
    <property type="match status" value="1"/>
</dbReference>
<dbReference type="Pfam" id="PF12728">
    <property type="entry name" value="HTH_17"/>
    <property type="match status" value="1"/>
</dbReference>
<dbReference type="InterPro" id="IPR009061">
    <property type="entry name" value="DNA-bd_dom_put_sf"/>
</dbReference>
<gene>
    <name evidence="2" type="ORF">SAMN02745216_04733</name>
</gene>
<evidence type="ECO:0000313" key="2">
    <source>
        <dbReference type="EMBL" id="SHL16217.1"/>
    </source>
</evidence>
<name>A0A1M6YD55_9BACT</name>
<dbReference type="EMBL" id="FQZU01000048">
    <property type="protein sequence ID" value="SHL16217.1"/>
    <property type="molecule type" value="Genomic_DNA"/>
</dbReference>
<dbReference type="Pfam" id="PF13450">
    <property type="entry name" value="NAD_binding_8"/>
    <property type="match status" value="1"/>
</dbReference>
<reference evidence="3" key="1">
    <citation type="submission" date="2016-11" db="EMBL/GenBank/DDBJ databases">
        <authorList>
            <person name="Varghese N."/>
            <person name="Submissions S."/>
        </authorList>
    </citation>
    <scope>NUCLEOTIDE SEQUENCE [LARGE SCALE GENOMIC DNA]</scope>
    <source>
        <strain evidence="3">DSM 16219</strain>
    </source>
</reference>
<dbReference type="Gene3D" id="3.50.50.60">
    <property type="entry name" value="FAD/NAD(P)-binding domain"/>
    <property type="match status" value="1"/>
</dbReference>
<organism evidence="2 3">
    <name type="scientific">Desulfatibacillum alkenivorans DSM 16219</name>
    <dbReference type="NCBI Taxonomy" id="1121393"/>
    <lineage>
        <taxon>Bacteria</taxon>
        <taxon>Pseudomonadati</taxon>
        <taxon>Thermodesulfobacteriota</taxon>
        <taxon>Desulfobacteria</taxon>
        <taxon>Desulfobacterales</taxon>
        <taxon>Desulfatibacillaceae</taxon>
        <taxon>Desulfatibacillum</taxon>
    </lineage>
</organism>
<dbReference type="SUPFAM" id="SSF51971">
    <property type="entry name" value="Nucleotide-binding domain"/>
    <property type="match status" value="1"/>
</dbReference>
<keyword evidence="3" id="KW-1185">Reference proteome</keyword>
<accession>A0A1M6YD55</accession>
<protein>
    <submittedName>
        <fullName evidence="2">DNA binding domain-containing protein, excisionase family</fullName>
    </submittedName>
</protein>
<feature type="domain" description="Helix-turn-helix" evidence="1">
    <location>
        <begin position="5"/>
        <end position="52"/>
    </location>
</feature>
<dbReference type="STRING" id="1121393.SAMN02745216_04733"/>
<proteinExistence type="predicted"/>
<dbReference type="Proteomes" id="UP000183994">
    <property type="component" value="Unassembled WGS sequence"/>
</dbReference>
<sequence>MITFRVGDLAGILGVHRNTVTNWIRSRALPAQPGVGKKYFIEEEAIRAFLSGKNLPEEAVEAFLNQAVLTMNRNLPAPSGQGKDRGMEKTTPTGSVLVVGGGIAGIQATLDLAESGYRVHLVEKSAGIGGRMAQLDKTFPTNDCAM</sequence>
<evidence type="ECO:0000313" key="3">
    <source>
        <dbReference type="Proteomes" id="UP000183994"/>
    </source>
</evidence>
<dbReference type="InterPro" id="IPR036188">
    <property type="entry name" value="FAD/NAD-bd_sf"/>
</dbReference>
<dbReference type="InterPro" id="IPR036388">
    <property type="entry name" value="WH-like_DNA-bd_sf"/>
</dbReference>
<dbReference type="AlphaFoldDB" id="A0A1M6YD55"/>